<comment type="caution">
    <text evidence="1">The sequence shown here is derived from an EMBL/GenBank/DDBJ whole genome shotgun (WGS) entry which is preliminary data.</text>
</comment>
<gene>
    <name evidence="1" type="ORF">EZS28_047890</name>
</gene>
<evidence type="ECO:0000313" key="1">
    <source>
        <dbReference type="EMBL" id="KAA6356584.1"/>
    </source>
</evidence>
<protein>
    <submittedName>
        <fullName evidence="1">Uncharacterized protein</fullName>
    </submittedName>
</protein>
<dbReference type="EMBL" id="SNRW01032744">
    <property type="protein sequence ID" value="KAA6356584.1"/>
    <property type="molecule type" value="Genomic_DNA"/>
</dbReference>
<organism evidence="1 2">
    <name type="scientific">Streblomastix strix</name>
    <dbReference type="NCBI Taxonomy" id="222440"/>
    <lineage>
        <taxon>Eukaryota</taxon>
        <taxon>Metamonada</taxon>
        <taxon>Preaxostyla</taxon>
        <taxon>Oxymonadida</taxon>
        <taxon>Streblomastigidae</taxon>
        <taxon>Streblomastix</taxon>
    </lineage>
</organism>
<dbReference type="Proteomes" id="UP000324800">
    <property type="component" value="Unassembled WGS sequence"/>
</dbReference>
<name>A0A5J4TDU0_9EUKA</name>
<reference evidence="1 2" key="1">
    <citation type="submission" date="2019-03" db="EMBL/GenBank/DDBJ databases">
        <title>Single cell metagenomics reveals metabolic interactions within the superorganism composed of flagellate Streblomastix strix and complex community of Bacteroidetes bacteria on its surface.</title>
        <authorList>
            <person name="Treitli S.C."/>
            <person name="Kolisko M."/>
            <person name="Husnik F."/>
            <person name="Keeling P."/>
            <person name="Hampl V."/>
        </authorList>
    </citation>
    <scope>NUCLEOTIDE SEQUENCE [LARGE SCALE GENOMIC DNA]</scope>
    <source>
        <strain evidence="1">ST1C</strain>
    </source>
</reference>
<dbReference type="AlphaFoldDB" id="A0A5J4TDU0"/>
<accession>A0A5J4TDU0</accession>
<proteinExistence type="predicted"/>
<sequence>MPEVGPLLPEEKAGYARRALESSAAVVQGIAGLNHKVAQGETDNLVGKMFKVFEAAVVSVSNAQVERESRLESVFQGPQTEDVLSQKTKGKIQKNQIKAVCWERDSFDPAEVLNRAVCWEHASFDPAQDVERAGCGDHGSTDLAAGCGDQGSTDLAINIDKRAGCGDQGSTNLAISEDGLAECGDQGST</sequence>
<evidence type="ECO:0000313" key="2">
    <source>
        <dbReference type="Proteomes" id="UP000324800"/>
    </source>
</evidence>
<feature type="non-terminal residue" evidence="1">
    <location>
        <position position="189"/>
    </location>
</feature>